<dbReference type="EMBL" id="VOSK01000226">
    <property type="protein sequence ID" value="MPR29393.1"/>
    <property type="molecule type" value="Genomic_DNA"/>
</dbReference>
<keyword evidence="2" id="KW-1185">Reference proteome</keyword>
<evidence type="ECO:0000313" key="1">
    <source>
        <dbReference type="EMBL" id="MPR29393.1"/>
    </source>
</evidence>
<protein>
    <submittedName>
        <fullName evidence="1">Uncharacterized protein</fullName>
    </submittedName>
</protein>
<organism evidence="1 2">
    <name type="scientific">Microvirga tunisiensis</name>
    <dbReference type="NCBI Taxonomy" id="2108360"/>
    <lineage>
        <taxon>Bacteria</taxon>
        <taxon>Pseudomonadati</taxon>
        <taxon>Pseudomonadota</taxon>
        <taxon>Alphaproteobacteria</taxon>
        <taxon>Hyphomicrobiales</taxon>
        <taxon>Methylobacteriaceae</taxon>
        <taxon>Microvirga</taxon>
    </lineage>
</organism>
<dbReference type="AlphaFoldDB" id="A0A5N7MR16"/>
<reference evidence="1 2" key="1">
    <citation type="journal article" date="2019" name="Syst. Appl. Microbiol.">
        <title>Microvirga tunisiensis sp. nov., a root nodule symbiotic bacterium isolated from Lupinus micranthus and L. luteus grown in Northern Tunisia.</title>
        <authorList>
            <person name="Msaddak A."/>
            <person name="Rejili M."/>
            <person name="Duran D."/>
            <person name="Mars M."/>
            <person name="Palacios J.M."/>
            <person name="Ruiz-Argueso T."/>
            <person name="Rey L."/>
            <person name="Imperial J."/>
        </authorList>
    </citation>
    <scope>NUCLEOTIDE SEQUENCE [LARGE SCALE GENOMIC DNA]</scope>
    <source>
        <strain evidence="1 2">Lmie10</strain>
    </source>
</reference>
<dbReference type="Proteomes" id="UP000403266">
    <property type="component" value="Unassembled WGS sequence"/>
</dbReference>
<dbReference type="RefSeq" id="WP_152716206.1">
    <property type="nucleotide sequence ID" value="NZ_VOSJ01000240.1"/>
</dbReference>
<name>A0A5N7MR16_9HYPH</name>
<accession>A0A5N7MR16</accession>
<proteinExistence type="predicted"/>
<evidence type="ECO:0000313" key="2">
    <source>
        <dbReference type="Proteomes" id="UP000403266"/>
    </source>
</evidence>
<sequence length="84" mass="9324">MSPVPSENIALYLVRHLVRGLGKAEGQGISIQSLRHWWTVSLGQRTDDFKLGLEYAAKCHWIEHRPDSIIVLTGTGAEKGGTIR</sequence>
<gene>
    <name evidence="1" type="ORF">FS320_30945</name>
</gene>
<comment type="caution">
    <text evidence="1">The sequence shown here is derived from an EMBL/GenBank/DDBJ whole genome shotgun (WGS) entry which is preliminary data.</text>
</comment>